<dbReference type="EMBL" id="JAGMVJ010000001">
    <property type="protein sequence ID" value="KAH7094530.1"/>
    <property type="molecule type" value="Genomic_DNA"/>
</dbReference>
<dbReference type="OrthoDB" id="61113at2759"/>
<gene>
    <name evidence="9" type="ORF">FB567DRAFT_622937</name>
</gene>
<dbReference type="InterPro" id="IPR049326">
    <property type="entry name" value="Rhodopsin_dom_fungi"/>
</dbReference>
<evidence type="ECO:0000256" key="7">
    <source>
        <dbReference type="SAM" id="Phobius"/>
    </source>
</evidence>
<dbReference type="PANTHER" id="PTHR33048:SF47">
    <property type="entry name" value="INTEGRAL MEMBRANE PROTEIN-RELATED"/>
    <property type="match status" value="1"/>
</dbReference>
<evidence type="ECO:0000259" key="8">
    <source>
        <dbReference type="Pfam" id="PF20684"/>
    </source>
</evidence>
<feature type="transmembrane region" description="Helical" evidence="7">
    <location>
        <begin position="143"/>
        <end position="163"/>
    </location>
</feature>
<evidence type="ECO:0000313" key="10">
    <source>
        <dbReference type="Proteomes" id="UP000813461"/>
    </source>
</evidence>
<keyword evidence="3 7" id="KW-1133">Transmembrane helix</keyword>
<evidence type="ECO:0000256" key="4">
    <source>
        <dbReference type="ARBA" id="ARBA00023136"/>
    </source>
</evidence>
<dbReference type="Proteomes" id="UP000813461">
    <property type="component" value="Unassembled WGS sequence"/>
</dbReference>
<feature type="region of interest" description="Disordered" evidence="6">
    <location>
        <begin position="358"/>
        <end position="389"/>
    </location>
</feature>
<evidence type="ECO:0000256" key="3">
    <source>
        <dbReference type="ARBA" id="ARBA00022989"/>
    </source>
</evidence>
<keyword evidence="10" id="KW-1185">Reference proteome</keyword>
<evidence type="ECO:0000256" key="5">
    <source>
        <dbReference type="ARBA" id="ARBA00038359"/>
    </source>
</evidence>
<evidence type="ECO:0000256" key="6">
    <source>
        <dbReference type="SAM" id="MobiDB-lite"/>
    </source>
</evidence>
<feature type="transmembrane region" description="Helical" evidence="7">
    <location>
        <begin position="31"/>
        <end position="52"/>
    </location>
</feature>
<dbReference type="Pfam" id="PF20684">
    <property type="entry name" value="Fung_rhodopsin"/>
    <property type="match status" value="1"/>
</dbReference>
<organism evidence="9 10">
    <name type="scientific">Paraphoma chrysanthemicola</name>
    <dbReference type="NCBI Taxonomy" id="798071"/>
    <lineage>
        <taxon>Eukaryota</taxon>
        <taxon>Fungi</taxon>
        <taxon>Dikarya</taxon>
        <taxon>Ascomycota</taxon>
        <taxon>Pezizomycotina</taxon>
        <taxon>Dothideomycetes</taxon>
        <taxon>Pleosporomycetidae</taxon>
        <taxon>Pleosporales</taxon>
        <taxon>Pleosporineae</taxon>
        <taxon>Phaeosphaeriaceae</taxon>
        <taxon>Paraphoma</taxon>
    </lineage>
</organism>
<evidence type="ECO:0000256" key="2">
    <source>
        <dbReference type="ARBA" id="ARBA00022692"/>
    </source>
</evidence>
<keyword evidence="2 7" id="KW-0812">Transmembrane</keyword>
<sequence>MSTYDEMLKALLANPPDPNEPLPTANRRETMYGTTLSFLIVSWMAVLFRLWVRLKIVREPGWDDLFVVLAAMCNTAASACVCLTVNHGLGRHMLYLSPEDLKKYLLFFYLENGLYLTETTLIKISLLLQFLRIFKAGAMRWTCLALLVVVSLWGLGFAFMGWFPCFPVRGSWERTIGAKCYGYGLGDVREFVTLFKAHGASNMAFDLAIFLIPLVLYTTPNLKFRNLVAMTGMFALGALVVSMSIWRLYQVSLNQAGTSPYIDFTWWSPLMIIPSCLEIDLAIICASIPIFWPVIEKSLSAIFVSYEVNVSEERVVEDYGLAYELEHSKTGPSERTRSTSGTSIEALTREDHAKLQGYSVGNDPLSEEAQGGFGFQANVETKPKPKWEL</sequence>
<protein>
    <recommendedName>
        <fullName evidence="8">Rhodopsin domain-containing protein</fullName>
    </recommendedName>
</protein>
<feature type="domain" description="Rhodopsin" evidence="8">
    <location>
        <begin position="48"/>
        <end position="296"/>
    </location>
</feature>
<feature type="transmembrane region" description="Helical" evidence="7">
    <location>
        <begin position="227"/>
        <end position="246"/>
    </location>
</feature>
<feature type="transmembrane region" description="Helical" evidence="7">
    <location>
        <begin position="203"/>
        <end position="220"/>
    </location>
</feature>
<name>A0A8K0RGR3_9PLEO</name>
<comment type="subcellular location">
    <subcellularLocation>
        <location evidence="1">Membrane</location>
        <topology evidence="1">Multi-pass membrane protein</topology>
    </subcellularLocation>
</comment>
<feature type="transmembrane region" description="Helical" evidence="7">
    <location>
        <begin position="64"/>
        <end position="86"/>
    </location>
</feature>
<comment type="similarity">
    <text evidence="5">Belongs to the SAT4 family.</text>
</comment>
<comment type="caution">
    <text evidence="9">The sequence shown here is derived from an EMBL/GenBank/DDBJ whole genome shotgun (WGS) entry which is preliminary data.</text>
</comment>
<dbReference type="GO" id="GO:0016020">
    <property type="term" value="C:membrane"/>
    <property type="evidence" value="ECO:0007669"/>
    <property type="project" value="UniProtKB-SubCell"/>
</dbReference>
<reference evidence="9" key="1">
    <citation type="journal article" date="2021" name="Nat. Commun.">
        <title>Genetic determinants of endophytism in the Arabidopsis root mycobiome.</title>
        <authorList>
            <person name="Mesny F."/>
            <person name="Miyauchi S."/>
            <person name="Thiergart T."/>
            <person name="Pickel B."/>
            <person name="Atanasova L."/>
            <person name="Karlsson M."/>
            <person name="Huettel B."/>
            <person name="Barry K.W."/>
            <person name="Haridas S."/>
            <person name="Chen C."/>
            <person name="Bauer D."/>
            <person name="Andreopoulos W."/>
            <person name="Pangilinan J."/>
            <person name="LaButti K."/>
            <person name="Riley R."/>
            <person name="Lipzen A."/>
            <person name="Clum A."/>
            <person name="Drula E."/>
            <person name="Henrissat B."/>
            <person name="Kohler A."/>
            <person name="Grigoriev I.V."/>
            <person name="Martin F.M."/>
            <person name="Hacquard S."/>
        </authorList>
    </citation>
    <scope>NUCLEOTIDE SEQUENCE</scope>
    <source>
        <strain evidence="9">MPI-SDFR-AT-0120</strain>
    </source>
</reference>
<feature type="transmembrane region" description="Helical" evidence="7">
    <location>
        <begin position="106"/>
        <end position="131"/>
    </location>
</feature>
<dbReference type="PANTHER" id="PTHR33048">
    <property type="entry name" value="PTH11-LIKE INTEGRAL MEMBRANE PROTEIN (AFU_ORTHOLOGUE AFUA_5G11245)"/>
    <property type="match status" value="1"/>
</dbReference>
<accession>A0A8K0RGR3</accession>
<evidence type="ECO:0000256" key="1">
    <source>
        <dbReference type="ARBA" id="ARBA00004141"/>
    </source>
</evidence>
<dbReference type="AlphaFoldDB" id="A0A8K0RGR3"/>
<keyword evidence="4 7" id="KW-0472">Membrane</keyword>
<proteinExistence type="inferred from homology"/>
<feature type="transmembrane region" description="Helical" evidence="7">
    <location>
        <begin position="266"/>
        <end position="292"/>
    </location>
</feature>
<evidence type="ECO:0000313" key="9">
    <source>
        <dbReference type="EMBL" id="KAH7094530.1"/>
    </source>
</evidence>
<dbReference type="InterPro" id="IPR052337">
    <property type="entry name" value="SAT4-like"/>
</dbReference>